<reference evidence="2 3" key="1">
    <citation type="submission" date="2015-08" db="EMBL/GenBank/DDBJ databases">
        <authorList>
            <person name="Babu N.S."/>
            <person name="Beckwith C.J."/>
            <person name="Beseler K.G."/>
            <person name="Brison A."/>
            <person name="Carone J.V."/>
            <person name="Caskin T.P."/>
            <person name="Diamond M."/>
            <person name="Durham M.E."/>
            <person name="Foxe J.M."/>
            <person name="Go M."/>
            <person name="Henderson B.A."/>
            <person name="Jones I.B."/>
            <person name="McGettigan J.A."/>
            <person name="Micheletti S.J."/>
            <person name="Nasrallah M.E."/>
            <person name="Ortiz D."/>
            <person name="Piller C.R."/>
            <person name="Privatt S.R."/>
            <person name="Schneider S.L."/>
            <person name="Sharp S."/>
            <person name="Smith T.C."/>
            <person name="Stanton J.D."/>
            <person name="Ullery H.E."/>
            <person name="Wilson R.J."/>
            <person name="Serrano M.G."/>
            <person name="Buck G."/>
            <person name="Lee V."/>
            <person name="Wang Y."/>
            <person name="Carvalho R."/>
            <person name="Voegtly L."/>
            <person name="Shi R."/>
            <person name="Duckworth R."/>
            <person name="Johnson A."/>
            <person name="Loviza R."/>
            <person name="Walstead R."/>
            <person name="Shah Z."/>
            <person name="Kiflezghi M."/>
            <person name="Wade K."/>
            <person name="Ball S.L."/>
            <person name="Bradley K.W."/>
            <person name="Asai D.J."/>
            <person name="Bowman C.A."/>
            <person name="Russell D.A."/>
            <person name="Pope W.H."/>
            <person name="Jacobs-Sera D."/>
            <person name="Hendrix R.W."/>
            <person name="Hatfull G.F."/>
        </authorList>
    </citation>
    <scope>NUCLEOTIDE SEQUENCE [LARGE SCALE GENOMIC DNA]</scope>
    <source>
        <strain evidence="2 3">DSM 27710</strain>
    </source>
</reference>
<dbReference type="PANTHER" id="PTHR34322">
    <property type="entry name" value="TRANSPOSASE, Y1_TNP DOMAIN-CONTAINING"/>
    <property type="match status" value="1"/>
</dbReference>
<dbReference type="GO" id="GO:0004803">
    <property type="term" value="F:transposase activity"/>
    <property type="evidence" value="ECO:0007669"/>
    <property type="project" value="InterPro"/>
</dbReference>
<dbReference type="InterPro" id="IPR002686">
    <property type="entry name" value="Transposase_17"/>
</dbReference>
<dbReference type="PATRIC" id="fig|1391653.3.peg.1927"/>
<accession>A0A0K1PD75</accession>
<proteinExistence type="predicted"/>
<protein>
    <recommendedName>
        <fullName evidence="1">Transposase IS200-like domain-containing protein</fullName>
    </recommendedName>
</protein>
<dbReference type="PANTHER" id="PTHR34322:SF2">
    <property type="entry name" value="TRANSPOSASE IS200-LIKE DOMAIN-CONTAINING PROTEIN"/>
    <property type="match status" value="1"/>
</dbReference>
<dbReference type="AlphaFoldDB" id="A0A0K1PD75"/>
<dbReference type="EMBL" id="CP012332">
    <property type="protein sequence ID" value="AKU91452.1"/>
    <property type="molecule type" value="Genomic_DNA"/>
</dbReference>
<keyword evidence="3" id="KW-1185">Reference proteome</keyword>
<dbReference type="KEGG" id="vin:AKJ08_1839"/>
<name>A0A0K1PD75_9BACT</name>
<gene>
    <name evidence="2" type="ORF">AKJ08_1839</name>
</gene>
<sequence length="154" mass="17140">MRDEVWNLRTQRCYRILEKALFAGSDRLGMRLTHYSVQGNHLHLVVEAQDGQALSRGVQGLCVRMARGLNSLMKRQGKVFADRIHSHELRTPREVRNAVAYVLGNARVHALRQGRPAPASADPYAAGPGDPSVALPRTWLLRVGWQNARSVAPA</sequence>
<dbReference type="RefSeq" id="WP_169788786.1">
    <property type="nucleotide sequence ID" value="NZ_CP012332.1"/>
</dbReference>
<dbReference type="Gene3D" id="3.30.70.1290">
    <property type="entry name" value="Transposase IS200-like"/>
    <property type="match status" value="1"/>
</dbReference>
<feature type="domain" description="Transposase IS200-like" evidence="1">
    <location>
        <begin position="5"/>
        <end position="105"/>
    </location>
</feature>
<evidence type="ECO:0000259" key="1">
    <source>
        <dbReference type="SMART" id="SM01321"/>
    </source>
</evidence>
<dbReference type="SMART" id="SM01321">
    <property type="entry name" value="Y1_Tnp"/>
    <property type="match status" value="1"/>
</dbReference>
<evidence type="ECO:0000313" key="3">
    <source>
        <dbReference type="Proteomes" id="UP000055590"/>
    </source>
</evidence>
<evidence type="ECO:0000313" key="2">
    <source>
        <dbReference type="EMBL" id="AKU91452.1"/>
    </source>
</evidence>
<dbReference type="Proteomes" id="UP000055590">
    <property type="component" value="Chromosome"/>
</dbReference>
<organism evidence="2 3">
    <name type="scientific">Vulgatibacter incomptus</name>
    <dbReference type="NCBI Taxonomy" id="1391653"/>
    <lineage>
        <taxon>Bacteria</taxon>
        <taxon>Pseudomonadati</taxon>
        <taxon>Myxococcota</taxon>
        <taxon>Myxococcia</taxon>
        <taxon>Myxococcales</taxon>
        <taxon>Cystobacterineae</taxon>
        <taxon>Vulgatibacteraceae</taxon>
        <taxon>Vulgatibacter</taxon>
    </lineage>
</organism>
<dbReference type="GO" id="GO:0006313">
    <property type="term" value="P:DNA transposition"/>
    <property type="evidence" value="ECO:0007669"/>
    <property type="project" value="InterPro"/>
</dbReference>
<dbReference type="GO" id="GO:0003677">
    <property type="term" value="F:DNA binding"/>
    <property type="evidence" value="ECO:0007669"/>
    <property type="project" value="InterPro"/>
</dbReference>
<dbReference type="InterPro" id="IPR036515">
    <property type="entry name" value="Transposase_17_sf"/>
</dbReference>
<dbReference type="SUPFAM" id="SSF143422">
    <property type="entry name" value="Transposase IS200-like"/>
    <property type="match status" value="1"/>
</dbReference>